<dbReference type="AlphaFoldDB" id="A0A239APF8"/>
<dbReference type="OrthoDB" id="9930156at2"/>
<sequence length="89" mass="9672">MNGTDLNVLEQVAIDELIDQVDGWSKSRSKPAGKGYAKPDDQQFHRYRALERLEGLGLVTKTKHHAPGGEKVVITAAGVEALAYLSTIP</sequence>
<evidence type="ECO:0000313" key="2">
    <source>
        <dbReference type="Proteomes" id="UP000198348"/>
    </source>
</evidence>
<reference evidence="1 2" key="1">
    <citation type="submission" date="2017-06" db="EMBL/GenBank/DDBJ databases">
        <authorList>
            <person name="Kim H.J."/>
            <person name="Triplett B.A."/>
        </authorList>
    </citation>
    <scope>NUCLEOTIDE SEQUENCE [LARGE SCALE GENOMIC DNA]</scope>
    <source>
        <strain evidence="1 2">DSM 45207</strain>
    </source>
</reference>
<dbReference type="RefSeq" id="WP_089303537.1">
    <property type="nucleotide sequence ID" value="NZ_FZNW01000052.1"/>
</dbReference>
<accession>A0A239APF8</accession>
<protein>
    <submittedName>
        <fullName evidence="1">Uncharacterized protein</fullName>
    </submittedName>
</protein>
<proteinExistence type="predicted"/>
<organism evidence="1 2">
    <name type="scientific">Haloechinothrix alba</name>
    <dbReference type="NCBI Taxonomy" id="664784"/>
    <lineage>
        <taxon>Bacteria</taxon>
        <taxon>Bacillati</taxon>
        <taxon>Actinomycetota</taxon>
        <taxon>Actinomycetes</taxon>
        <taxon>Pseudonocardiales</taxon>
        <taxon>Pseudonocardiaceae</taxon>
        <taxon>Haloechinothrix</taxon>
    </lineage>
</organism>
<dbReference type="EMBL" id="FZNW01000052">
    <property type="protein sequence ID" value="SNR97545.1"/>
    <property type="molecule type" value="Genomic_DNA"/>
</dbReference>
<name>A0A239APF8_9PSEU</name>
<evidence type="ECO:0000313" key="1">
    <source>
        <dbReference type="EMBL" id="SNR97545.1"/>
    </source>
</evidence>
<keyword evidence="2" id="KW-1185">Reference proteome</keyword>
<gene>
    <name evidence="1" type="ORF">SAMN06265360_1522</name>
</gene>
<dbReference type="Proteomes" id="UP000198348">
    <property type="component" value="Unassembled WGS sequence"/>
</dbReference>